<organism evidence="2 3">
    <name type="scientific">Brachionus plicatilis</name>
    <name type="common">Marine rotifer</name>
    <name type="synonym">Brachionus muelleri</name>
    <dbReference type="NCBI Taxonomy" id="10195"/>
    <lineage>
        <taxon>Eukaryota</taxon>
        <taxon>Metazoa</taxon>
        <taxon>Spiralia</taxon>
        <taxon>Gnathifera</taxon>
        <taxon>Rotifera</taxon>
        <taxon>Eurotatoria</taxon>
        <taxon>Monogononta</taxon>
        <taxon>Pseudotrocha</taxon>
        <taxon>Ploima</taxon>
        <taxon>Brachionidae</taxon>
        <taxon>Brachionus</taxon>
    </lineage>
</organism>
<keyword evidence="3" id="KW-1185">Reference proteome</keyword>
<keyword evidence="1" id="KW-0812">Transmembrane</keyword>
<dbReference type="AlphaFoldDB" id="A0A3M7SY17"/>
<feature type="transmembrane region" description="Helical" evidence="1">
    <location>
        <begin position="79"/>
        <end position="97"/>
    </location>
</feature>
<reference evidence="2 3" key="1">
    <citation type="journal article" date="2018" name="Sci. Rep.">
        <title>Genomic signatures of local adaptation to the degree of environmental predictability in rotifers.</title>
        <authorList>
            <person name="Franch-Gras L."/>
            <person name="Hahn C."/>
            <person name="Garcia-Roger E.M."/>
            <person name="Carmona M.J."/>
            <person name="Serra M."/>
            <person name="Gomez A."/>
        </authorList>
    </citation>
    <scope>NUCLEOTIDE SEQUENCE [LARGE SCALE GENOMIC DNA]</scope>
    <source>
        <strain evidence="2">HYR1</strain>
    </source>
</reference>
<comment type="caution">
    <text evidence="2">The sequence shown here is derived from an EMBL/GenBank/DDBJ whole genome shotgun (WGS) entry which is preliminary data.</text>
</comment>
<keyword evidence="1" id="KW-0472">Membrane</keyword>
<evidence type="ECO:0000313" key="3">
    <source>
        <dbReference type="Proteomes" id="UP000276133"/>
    </source>
</evidence>
<accession>A0A3M7SY17</accession>
<dbReference type="EMBL" id="REGN01000635">
    <property type="protein sequence ID" value="RNA40539.1"/>
    <property type="molecule type" value="Genomic_DNA"/>
</dbReference>
<keyword evidence="1" id="KW-1133">Transmembrane helix</keyword>
<evidence type="ECO:0000256" key="1">
    <source>
        <dbReference type="SAM" id="Phobius"/>
    </source>
</evidence>
<protein>
    <submittedName>
        <fullName evidence="2">Uncharacterized protein</fullName>
    </submittedName>
</protein>
<dbReference type="Proteomes" id="UP000276133">
    <property type="component" value="Unassembled WGS sequence"/>
</dbReference>
<sequence>MNFYLKISLRSINNRKVSKLFKFIKLKKYFKLVFTFFEHLKKGVFKNYRLDLALFLLEYDDTKIISISNNSLSYNEKRIVNYIHILLWNCIIIGLIMKCWTAAKPGRSERGQAWPVRTRPSLAGPNAAKIRRPIWGSDRRPKIWTAKEFFPLIWSDCKFRHPYLITCLYLILNLAAGLTAKVAVRLYNRPSRRSCSRFKKFLAASMPVCTVLNTRKNVLELTEQLEN</sequence>
<feature type="transmembrane region" description="Helical" evidence="1">
    <location>
        <begin position="163"/>
        <end position="184"/>
    </location>
</feature>
<name>A0A3M7SY17_BRAPC</name>
<evidence type="ECO:0000313" key="2">
    <source>
        <dbReference type="EMBL" id="RNA40539.1"/>
    </source>
</evidence>
<gene>
    <name evidence="2" type="ORF">BpHYR1_036015</name>
</gene>
<proteinExistence type="predicted"/>